<dbReference type="InterPro" id="IPR014729">
    <property type="entry name" value="Rossmann-like_a/b/a_fold"/>
</dbReference>
<dbReference type="GO" id="GO:0005524">
    <property type="term" value="F:ATP binding"/>
    <property type="evidence" value="ECO:0007669"/>
    <property type="project" value="UniProtKB-KW"/>
</dbReference>
<dbReference type="InterPro" id="IPR023457">
    <property type="entry name" value="Met-tRNA_synth_2"/>
</dbReference>
<dbReference type="Gene3D" id="1.10.730.10">
    <property type="entry name" value="Isoleucyl-tRNA Synthetase, Domain 1"/>
    <property type="match status" value="1"/>
</dbReference>
<dbReference type="Gene3D" id="3.40.50.620">
    <property type="entry name" value="HUPs"/>
    <property type="match status" value="1"/>
</dbReference>
<comment type="subcellular location">
    <subcellularLocation>
        <location evidence="1">Mitochondrion matrix</location>
    </subcellularLocation>
</comment>
<dbReference type="GO" id="GO:0006431">
    <property type="term" value="P:methionyl-tRNA aminoacylation"/>
    <property type="evidence" value="ECO:0007669"/>
    <property type="project" value="InterPro"/>
</dbReference>
<keyword evidence="9" id="KW-0496">Mitochondrion</keyword>
<dbReference type="PANTHER" id="PTHR43326">
    <property type="entry name" value="METHIONYL-TRNA SYNTHETASE"/>
    <property type="match status" value="1"/>
</dbReference>
<dbReference type="PRINTS" id="PR01041">
    <property type="entry name" value="TRNASYNTHMET"/>
</dbReference>
<dbReference type="Pfam" id="PF09334">
    <property type="entry name" value="tRNA-synt_1g"/>
    <property type="match status" value="1"/>
</dbReference>
<evidence type="ECO:0000259" key="16">
    <source>
        <dbReference type="Pfam" id="PF09334"/>
    </source>
</evidence>
<evidence type="ECO:0000256" key="2">
    <source>
        <dbReference type="ARBA" id="ARBA00005594"/>
    </source>
</evidence>
<dbReference type="FunFam" id="1.10.730.10:FF:000022">
    <property type="entry name" value="Methionyl-tRNA synthetase 2, mitochondrial"/>
    <property type="match status" value="1"/>
</dbReference>
<dbReference type="NCBIfam" id="TIGR00398">
    <property type="entry name" value="metG"/>
    <property type="match status" value="1"/>
</dbReference>
<sequence length="607" mass="69365">MSSQRFILQNKGGFLPQMLKYGSRAEQTYFSPTHPAKRVHTHPVLRCTCTGESRRSHYITTPIFYVNASPHIGHVYSAVTADCLHRYKLMQGFSARFATGTDEHGLKIQQAASAAGKEPLHFCTEVSGRFRDVFTSCNIAYTDFVRTTEDRHRRAVEHFWATLVDKGSIYKGTYEGWYSTPDESFLTPGQVTESTDSTGREIRISTESGHKVEWMKEDNYLFRLSDFRTSLQEWLRSNPRAIQPEKFYHLVLQWLESELPDLSVSRQRSRLQWGIPVPGDPEQTIYVWLDALVNYLTVAGYPENYSQWWSVVHHVVGKDILKFHAIYWPAFLLAAELPLPRGIYVHSHWTVRGKKMSKSLGNVVDPVESSQRFTVDGLRYFLLRQGVPDTDCDYDDDKVVKLCNSELADSLGGLLNRCTAPSLNPEQVYPPFCNISFPEDSSGRAVSDDYKMVEAVSELPALMKRYVDNLQMYKALEAISACVRLTNSFVQRHAPWKLDRTDAKDKLWHDTILHVCMECLRIYGILLQPAVPAVADKILSRIGVRPDERSWDNTLDFLSKYQGGCSPYEGRALGPDTGVLYSRIEKNRPNPKKNVKIDTDILRKNKL</sequence>
<dbReference type="EMBL" id="QNUK01000051">
    <property type="protein sequence ID" value="KAF5904899.1"/>
    <property type="molecule type" value="Genomic_DNA"/>
</dbReference>
<dbReference type="PANTHER" id="PTHR43326:SF1">
    <property type="entry name" value="METHIONINE--TRNA LIGASE, MITOCHONDRIAL"/>
    <property type="match status" value="1"/>
</dbReference>
<keyword evidence="7 15" id="KW-0648">Protein biosynthesis</keyword>
<evidence type="ECO:0000313" key="18">
    <source>
        <dbReference type="EMBL" id="KAF5904899.1"/>
    </source>
</evidence>
<evidence type="ECO:0000256" key="13">
    <source>
        <dbReference type="ARBA" id="ARBA00030331"/>
    </source>
</evidence>
<name>A0A8J4UM20_CLAMG</name>
<dbReference type="SUPFAM" id="SSF47323">
    <property type="entry name" value="Anticodon-binding domain of a subclass of class I aminoacyl-tRNA synthetases"/>
    <property type="match status" value="1"/>
</dbReference>
<keyword evidence="8" id="KW-0809">Transit peptide</keyword>
<evidence type="ECO:0000259" key="17">
    <source>
        <dbReference type="Pfam" id="PF19303"/>
    </source>
</evidence>
<dbReference type="SUPFAM" id="SSF52374">
    <property type="entry name" value="Nucleotidylyl transferase"/>
    <property type="match status" value="1"/>
</dbReference>
<dbReference type="Pfam" id="PF19303">
    <property type="entry name" value="Anticodon_3"/>
    <property type="match status" value="1"/>
</dbReference>
<keyword evidence="6 15" id="KW-0067">ATP-binding</keyword>
<dbReference type="InterPro" id="IPR033911">
    <property type="entry name" value="MetRS_core"/>
</dbReference>
<dbReference type="InterPro" id="IPR015413">
    <property type="entry name" value="Methionyl/Leucyl_tRNA_Synth"/>
</dbReference>
<dbReference type="AlphaFoldDB" id="A0A8J4UM20"/>
<evidence type="ECO:0000256" key="14">
    <source>
        <dbReference type="ARBA" id="ARBA00047364"/>
    </source>
</evidence>
<comment type="catalytic activity">
    <reaction evidence="14">
        <text>tRNA(Met) + L-methionine + ATP = L-methionyl-tRNA(Met) + AMP + diphosphate</text>
        <dbReference type="Rhea" id="RHEA:13481"/>
        <dbReference type="Rhea" id="RHEA-COMP:9667"/>
        <dbReference type="Rhea" id="RHEA-COMP:9698"/>
        <dbReference type="ChEBI" id="CHEBI:30616"/>
        <dbReference type="ChEBI" id="CHEBI:33019"/>
        <dbReference type="ChEBI" id="CHEBI:57844"/>
        <dbReference type="ChEBI" id="CHEBI:78442"/>
        <dbReference type="ChEBI" id="CHEBI:78530"/>
        <dbReference type="ChEBI" id="CHEBI:456215"/>
        <dbReference type="EC" id="6.1.1.10"/>
    </reaction>
</comment>
<dbReference type="Gene3D" id="2.170.220.10">
    <property type="match status" value="1"/>
</dbReference>
<reference evidence="18" key="1">
    <citation type="submission" date="2020-07" db="EMBL/GenBank/DDBJ databases">
        <title>Clarias magur genome sequencing, assembly and annotation.</title>
        <authorList>
            <person name="Kushwaha B."/>
            <person name="Kumar R."/>
            <person name="Das P."/>
            <person name="Joshi C.G."/>
            <person name="Kumar D."/>
            <person name="Nagpure N.S."/>
            <person name="Pandey M."/>
            <person name="Agarwal S."/>
            <person name="Srivastava S."/>
            <person name="Singh M."/>
            <person name="Sahoo L."/>
            <person name="Jayasankar P."/>
            <person name="Meher P.K."/>
            <person name="Koringa P.G."/>
            <person name="Iquebal M.A."/>
            <person name="Das S.P."/>
            <person name="Bit A."/>
            <person name="Patnaik S."/>
            <person name="Patel N."/>
            <person name="Shah T.M."/>
            <person name="Hinsu A."/>
            <person name="Jena J.K."/>
        </authorList>
    </citation>
    <scope>NUCLEOTIDE SEQUENCE</scope>
    <source>
        <strain evidence="18">CIFAMagur01</strain>
        <tissue evidence="18">Testis</tissue>
    </source>
</reference>
<keyword evidence="19" id="KW-1185">Reference proteome</keyword>
<evidence type="ECO:0000256" key="7">
    <source>
        <dbReference type="ARBA" id="ARBA00022917"/>
    </source>
</evidence>
<evidence type="ECO:0000256" key="6">
    <source>
        <dbReference type="ARBA" id="ARBA00022840"/>
    </source>
</evidence>
<dbReference type="GO" id="GO:0005759">
    <property type="term" value="C:mitochondrial matrix"/>
    <property type="evidence" value="ECO:0007669"/>
    <property type="project" value="UniProtKB-SubCell"/>
</dbReference>
<dbReference type="GO" id="GO:0004825">
    <property type="term" value="F:methionine-tRNA ligase activity"/>
    <property type="evidence" value="ECO:0007669"/>
    <property type="project" value="UniProtKB-EC"/>
</dbReference>
<dbReference type="InterPro" id="IPR041872">
    <property type="entry name" value="Anticodon_Met"/>
</dbReference>
<accession>A0A8J4UM20</accession>
<keyword evidence="5 15" id="KW-0547">Nucleotide-binding</keyword>
<evidence type="ECO:0000256" key="10">
    <source>
        <dbReference type="ARBA" id="ARBA00023146"/>
    </source>
</evidence>
<evidence type="ECO:0000256" key="12">
    <source>
        <dbReference type="ARBA" id="ARBA00029831"/>
    </source>
</evidence>
<evidence type="ECO:0000256" key="9">
    <source>
        <dbReference type="ARBA" id="ARBA00023128"/>
    </source>
</evidence>
<dbReference type="CDD" id="cd00814">
    <property type="entry name" value="MetRS_core"/>
    <property type="match status" value="1"/>
</dbReference>
<evidence type="ECO:0000256" key="11">
    <source>
        <dbReference type="ARBA" id="ARBA00026124"/>
    </source>
</evidence>
<dbReference type="EC" id="6.1.1.10" evidence="3"/>
<keyword evidence="4 15" id="KW-0436">Ligase</keyword>
<comment type="similarity">
    <text evidence="2 15">Belongs to the class-I aminoacyl-tRNA synthetase family.</text>
</comment>
<evidence type="ECO:0000256" key="1">
    <source>
        <dbReference type="ARBA" id="ARBA00004305"/>
    </source>
</evidence>
<dbReference type="InterPro" id="IPR014758">
    <property type="entry name" value="Met-tRNA_synth"/>
</dbReference>
<organism evidence="18 19">
    <name type="scientific">Clarias magur</name>
    <name type="common">Asian catfish</name>
    <name type="synonym">Macropteronotus magur</name>
    <dbReference type="NCBI Taxonomy" id="1594786"/>
    <lineage>
        <taxon>Eukaryota</taxon>
        <taxon>Metazoa</taxon>
        <taxon>Chordata</taxon>
        <taxon>Craniata</taxon>
        <taxon>Vertebrata</taxon>
        <taxon>Euteleostomi</taxon>
        <taxon>Actinopterygii</taxon>
        <taxon>Neopterygii</taxon>
        <taxon>Teleostei</taxon>
        <taxon>Ostariophysi</taxon>
        <taxon>Siluriformes</taxon>
        <taxon>Clariidae</taxon>
        <taxon>Clarias</taxon>
    </lineage>
</organism>
<comment type="caution">
    <text evidence="18">The sequence shown here is derived from an EMBL/GenBank/DDBJ whole genome shotgun (WGS) entry which is preliminary data.</text>
</comment>
<proteinExistence type="inferred from homology"/>
<evidence type="ECO:0000256" key="3">
    <source>
        <dbReference type="ARBA" id="ARBA00012838"/>
    </source>
</evidence>
<evidence type="ECO:0000256" key="4">
    <source>
        <dbReference type="ARBA" id="ARBA00022598"/>
    </source>
</evidence>
<dbReference type="Proteomes" id="UP000727407">
    <property type="component" value="Unassembled WGS sequence"/>
</dbReference>
<dbReference type="OrthoDB" id="5844513at2759"/>
<protein>
    <recommendedName>
        <fullName evidence="11">Methionine--tRNA ligase, mitochondrial</fullName>
        <ecNumber evidence="3">6.1.1.10</ecNumber>
    </recommendedName>
    <alternativeName>
        <fullName evidence="12">Methionyl-tRNA synthetase 2</fullName>
    </alternativeName>
    <alternativeName>
        <fullName evidence="13">Mitochondrial methionyl-tRNA synthetase</fullName>
    </alternativeName>
</protein>
<evidence type="ECO:0000256" key="15">
    <source>
        <dbReference type="RuleBase" id="RU363039"/>
    </source>
</evidence>
<feature type="domain" description="Methionyl-tRNA synthetase anticodon-binding" evidence="17">
    <location>
        <begin position="443"/>
        <end position="554"/>
    </location>
</feature>
<evidence type="ECO:0000256" key="8">
    <source>
        <dbReference type="ARBA" id="ARBA00022946"/>
    </source>
</evidence>
<evidence type="ECO:0000313" key="19">
    <source>
        <dbReference type="Proteomes" id="UP000727407"/>
    </source>
</evidence>
<keyword evidence="10 15" id="KW-0030">Aminoacyl-tRNA synthetase</keyword>
<dbReference type="InterPro" id="IPR009080">
    <property type="entry name" value="tRNAsynth_Ia_anticodon-bd"/>
</dbReference>
<dbReference type="CDD" id="cd07957">
    <property type="entry name" value="Anticodon_Ia_Met"/>
    <property type="match status" value="1"/>
</dbReference>
<gene>
    <name evidence="18" type="primary">mars2</name>
    <name evidence="18" type="ORF">DAT39_005445</name>
</gene>
<evidence type="ECO:0000256" key="5">
    <source>
        <dbReference type="ARBA" id="ARBA00022741"/>
    </source>
</evidence>
<dbReference type="FunFam" id="2.170.220.10:FF:000001">
    <property type="entry name" value="methionine--tRNA ligase, mitochondrial"/>
    <property type="match status" value="1"/>
</dbReference>
<feature type="domain" description="Methionyl/Leucyl tRNA synthetase" evidence="16">
    <location>
        <begin position="57"/>
        <end position="418"/>
    </location>
</feature>